<evidence type="ECO:0000313" key="6">
    <source>
        <dbReference type="Proteomes" id="UP000641910"/>
    </source>
</evidence>
<accession>A0ABS0QGV8</accession>
<feature type="domain" description="NADP-dependent oxidoreductase" evidence="4">
    <location>
        <begin position="22"/>
        <end position="264"/>
    </location>
</feature>
<protein>
    <submittedName>
        <fullName evidence="5">Aldo/keto reductase</fullName>
    </submittedName>
</protein>
<keyword evidence="6" id="KW-1185">Reference proteome</keyword>
<dbReference type="PRINTS" id="PR00069">
    <property type="entry name" value="ALDKETRDTASE"/>
</dbReference>
<evidence type="ECO:0000256" key="3">
    <source>
        <dbReference type="ARBA" id="ARBA00023002"/>
    </source>
</evidence>
<dbReference type="PROSITE" id="PS00062">
    <property type="entry name" value="ALDOKETO_REDUCTASE_2"/>
    <property type="match status" value="1"/>
</dbReference>
<dbReference type="PIRSF" id="PIRSF000097">
    <property type="entry name" value="AKR"/>
    <property type="match status" value="1"/>
</dbReference>
<dbReference type="PANTHER" id="PTHR43827">
    <property type="entry name" value="2,5-DIKETO-D-GLUCONIC ACID REDUCTASE"/>
    <property type="match status" value="1"/>
</dbReference>
<dbReference type="SUPFAM" id="SSF51430">
    <property type="entry name" value="NAD(P)-linked oxidoreductase"/>
    <property type="match status" value="1"/>
</dbReference>
<organism evidence="5 6">
    <name type="scientific">Thermoactinomyces vulgaris</name>
    <dbReference type="NCBI Taxonomy" id="2026"/>
    <lineage>
        <taxon>Bacteria</taxon>
        <taxon>Bacillati</taxon>
        <taxon>Bacillota</taxon>
        <taxon>Bacilli</taxon>
        <taxon>Bacillales</taxon>
        <taxon>Thermoactinomycetaceae</taxon>
        <taxon>Thermoactinomyces</taxon>
    </lineage>
</organism>
<evidence type="ECO:0000256" key="2">
    <source>
        <dbReference type="ARBA" id="ARBA00022857"/>
    </source>
</evidence>
<sequence length="278" mass="31823">MANPKKLSDTVKLANGVEMPRLGLGVWKAKDGEEVQNAVKAAIQTGYRLIDTAAVYKNEEGVGKAIKESGVSREDLFITTKVWNDDQGYESTLQAFEESRKKLGLEYIDLYLIHWPVKGKYKETWKALEKLYEDGLVKAIGVSNFQVHHLKDLLSDAKVKPMVNQVEFHPYLTQKELLSYCNEENIQLEAWSPLMQGEVVRVDVIKELAEKYGKTPAQIVLRWDLQHGVVTIPKSVKEHRIQENADVFDFELSREDMDKLDALNKNHRYGPDPDNFDF</sequence>
<dbReference type="RefSeq" id="WP_037994617.1">
    <property type="nucleotide sequence ID" value="NZ_CP036487.1"/>
</dbReference>
<evidence type="ECO:0000256" key="1">
    <source>
        <dbReference type="ARBA" id="ARBA00007905"/>
    </source>
</evidence>
<dbReference type="Proteomes" id="UP000641910">
    <property type="component" value="Unassembled WGS sequence"/>
</dbReference>
<dbReference type="InterPro" id="IPR036812">
    <property type="entry name" value="NAD(P)_OxRdtase_dom_sf"/>
</dbReference>
<proteinExistence type="inferred from homology"/>
<dbReference type="PROSITE" id="PS00063">
    <property type="entry name" value="ALDOKETO_REDUCTASE_3"/>
    <property type="match status" value="1"/>
</dbReference>
<comment type="similarity">
    <text evidence="1">Belongs to the aldo/keto reductase family.</text>
</comment>
<dbReference type="InterPro" id="IPR018170">
    <property type="entry name" value="Aldo/ket_reductase_CS"/>
</dbReference>
<dbReference type="InterPro" id="IPR023210">
    <property type="entry name" value="NADP_OxRdtase_dom"/>
</dbReference>
<dbReference type="PROSITE" id="PS00798">
    <property type="entry name" value="ALDOKETO_REDUCTASE_1"/>
    <property type="match status" value="1"/>
</dbReference>
<gene>
    <name evidence="5" type="ORF">I8U22_06410</name>
</gene>
<evidence type="ECO:0000259" key="4">
    <source>
        <dbReference type="Pfam" id="PF00248"/>
    </source>
</evidence>
<dbReference type="Pfam" id="PF00248">
    <property type="entry name" value="Aldo_ket_red"/>
    <property type="match status" value="1"/>
</dbReference>
<dbReference type="CDD" id="cd19157">
    <property type="entry name" value="AKR_AKR5G1-3"/>
    <property type="match status" value="1"/>
</dbReference>
<name>A0ABS0QGV8_THEVU</name>
<comment type="caution">
    <text evidence="5">The sequence shown here is derived from an EMBL/GenBank/DDBJ whole genome shotgun (WGS) entry which is preliminary data.</text>
</comment>
<keyword evidence="3" id="KW-0560">Oxidoreductase</keyword>
<dbReference type="InterPro" id="IPR020471">
    <property type="entry name" value="AKR"/>
</dbReference>
<dbReference type="Gene3D" id="3.20.20.100">
    <property type="entry name" value="NADP-dependent oxidoreductase domain"/>
    <property type="match status" value="1"/>
</dbReference>
<dbReference type="PANTHER" id="PTHR43827:SF3">
    <property type="entry name" value="NADP-DEPENDENT OXIDOREDUCTASE DOMAIN-CONTAINING PROTEIN"/>
    <property type="match status" value="1"/>
</dbReference>
<dbReference type="InterPro" id="IPR044500">
    <property type="entry name" value="AKR5G"/>
</dbReference>
<dbReference type="EMBL" id="JAECVU010000003">
    <property type="protein sequence ID" value="MBH8588452.1"/>
    <property type="molecule type" value="Genomic_DNA"/>
</dbReference>
<reference evidence="5 6" key="1">
    <citation type="submission" date="2020-12" db="EMBL/GenBank/DDBJ databases">
        <title>WGS of Thermoactinomyces spp.</title>
        <authorList>
            <person name="Cheng K."/>
        </authorList>
    </citation>
    <scope>NUCLEOTIDE SEQUENCE [LARGE SCALE GENOMIC DNA]</scope>
    <source>
        <strain evidence="6">CICC 10650\ACCC 41061</strain>
    </source>
</reference>
<keyword evidence="2" id="KW-0521">NADP</keyword>
<evidence type="ECO:0000313" key="5">
    <source>
        <dbReference type="EMBL" id="MBH8588452.1"/>
    </source>
</evidence>